<dbReference type="SUPFAM" id="SSF56112">
    <property type="entry name" value="Protein kinase-like (PK-like)"/>
    <property type="match status" value="1"/>
</dbReference>
<dbReference type="Proteomes" id="UP001552299">
    <property type="component" value="Unassembled WGS sequence"/>
</dbReference>
<dbReference type="PROSITE" id="PS50011">
    <property type="entry name" value="PROTEIN_KINASE_DOM"/>
    <property type="match status" value="1"/>
</dbReference>
<dbReference type="PANTHER" id="PTHR48011">
    <property type="entry name" value="CCR4-NOT TRANSCRIPTIONAL COMPLEX SUBUNIT CAF120-RELATED"/>
    <property type="match status" value="1"/>
</dbReference>
<reference evidence="2 3" key="1">
    <citation type="journal article" date="2024" name="Plant Biotechnol. J.">
        <title>Dendrobium thyrsiflorum genome and its molecular insights into genes involved in important horticultural traits.</title>
        <authorList>
            <person name="Chen B."/>
            <person name="Wang J.Y."/>
            <person name="Zheng P.J."/>
            <person name="Li K.L."/>
            <person name="Liang Y.M."/>
            <person name="Chen X.F."/>
            <person name="Zhang C."/>
            <person name="Zhao X."/>
            <person name="He X."/>
            <person name="Zhang G.Q."/>
            <person name="Liu Z.J."/>
            <person name="Xu Q."/>
        </authorList>
    </citation>
    <scope>NUCLEOTIDE SEQUENCE [LARGE SCALE GENOMIC DNA]</scope>
    <source>
        <strain evidence="2">GZMU011</strain>
    </source>
</reference>
<comment type="caution">
    <text evidence="2">The sequence shown here is derived from an EMBL/GenBank/DDBJ whole genome shotgun (WGS) entry which is preliminary data.</text>
</comment>
<dbReference type="Gene3D" id="1.10.510.10">
    <property type="entry name" value="Transferase(Phosphotransferase) domain 1"/>
    <property type="match status" value="1"/>
</dbReference>
<dbReference type="SMART" id="SM00220">
    <property type="entry name" value="S_TKc"/>
    <property type="match status" value="1"/>
</dbReference>
<gene>
    <name evidence="2" type="ORF">M5K25_008220</name>
</gene>
<organism evidence="2 3">
    <name type="scientific">Dendrobium thyrsiflorum</name>
    <name type="common">Pinecone-like raceme dendrobium</name>
    <name type="synonym">Orchid</name>
    <dbReference type="NCBI Taxonomy" id="117978"/>
    <lineage>
        <taxon>Eukaryota</taxon>
        <taxon>Viridiplantae</taxon>
        <taxon>Streptophyta</taxon>
        <taxon>Embryophyta</taxon>
        <taxon>Tracheophyta</taxon>
        <taxon>Spermatophyta</taxon>
        <taxon>Magnoliopsida</taxon>
        <taxon>Liliopsida</taxon>
        <taxon>Asparagales</taxon>
        <taxon>Orchidaceae</taxon>
        <taxon>Epidendroideae</taxon>
        <taxon>Malaxideae</taxon>
        <taxon>Dendrobiinae</taxon>
        <taxon>Dendrobium</taxon>
    </lineage>
</organism>
<dbReference type="AlphaFoldDB" id="A0ABD0V998"/>
<dbReference type="InterPro" id="IPR000719">
    <property type="entry name" value="Prot_kinase_dom"/>
</dbReference>
<dbReference type="InterPro" id="IPR052751">
    <property type="entry name" value="Plant_MAPKKK"/>
</dbReference>
<dbReference type="PROSITE" id="PS00108">
    <property type="entry name" value="PROTEIN_KINASE_ST"/>
    <property type="match status" value="1"/>
</dbReference>
<keyword evidence="3" id="KW-1185">Reference proteome</keyword>
<dbReference type="EMBL" id="JANQDX010000007">
    <property type="protein sequence ID" value="KAL0921173.1"/>
    <property type="molecule type" value="Genomic_DNA"/>
</dbReference>
<accession>A0ABD0V998</accession>
<protein>
    <recommendedName>
        <fullName evidence="1">Protein kinase domain-containing protein</fullName>
    </recommendedName>
</protein>
<dbReference type="InterPro" id="IPR008271">
    <property type="entry name" value="Ser/Thr_kinase_AS"/>
</dbReference>
<dbReference type="Pfam" id="PF00069">
    <property type="entry name" value="Pkinase"/>
    <property type="match status" value="1"/>
</dbReference>
<evidence type="ECO:0000259" key="1">
    <source>
        <dbReference type="PROSITE" id="PS50011"/>
    </source>
</evidence>
<sequence>MEYMEVLISDFNGTLQSKNCESTDIINDLCPTCEKFWLHPCSALLQRQQSMLSSLSSPYIISCLGYEISGDFYSLFLELAEGGTLSDLAGRLDEPKIQSFNRQILLGLSYLHSNGIAHRDVKGRNVLLCSEAIVKLADFGCARRVGDGGRSVMLTPTFMAPEVVRGSVLSYFSSSHQRGGTGGRRRCVVSWVHGVGDGYREVTVAGSY</sequence>
<proteinExistence type="predicted"/>
<dbReference type="InterPro" id="IPR011009">
    <property type="entry name" value="Kinase-like_dom_sf"/>
</dbReference>
<dbReference type="PANTHER" id="PTHR48011:SF4">
    <property type="entry name" value="MITOGEN-ACTIVATED PROTEIN KINASE KINASE KINASE 19"/>
    <property type="match status" value="1"/>
</dbReference>
<evidence type="ECO:0000313" key="3">
    <source>
        <dbReference type="Proteomes" id="UP001552299"/>
    </source>
</evidence>
<feature type="domain" description="Protein kinase" evidence="1">
    <location>
        <begin position="1"/>
        <end position="208"/>
    </location>
</feature>
<name>A0ABD0V998_DENTH</name>
<evidence type="ECO:0000313" key="2">
    <source>
        <dbReference type="EMBL" id="KAL0921173.1"/>
    </source>
</evidence>